<dbReference type="Gene3D" id="1.20.120.450">
    <property type="entry name" value="dinb family like domain"/>
    <property type="match status" value="1"/>
</dbReference>
<gene>
    <name evidence="4" type="ORF">RIF25_05830</name>
</gene>
<keyword evidence="2 3" id="KW-0479">Metal-binding</keyword>
<dbReference type="GO" id="GO:0046872">
    <property type="term" value="F:metal ion binding"/>
    <property type="evidence" value="ECO:0007669"/>
    <property type="project" value="UniProtKB-KW"/>
</dbReference>
<proteinExistence type="inferred from homology"/>
<sequence length="86" mass="9699">MFLTFLLSQNSLRNAIEHNLTYQNTQGIVKTKPMGDLILRFLNHQTHHQGQDSVLLSQAGQHLDSTDLLVLIPKSYLSYPSKAPNP</sequence>
<evidence type="ECO:0000313" key="5">
    <source>
        <dbReference type="Proteomes" id="UP001268256"/>
    </source>
</evidence>
<dbReference type="Pfam" id="PF05163">
    <property type="entry name" value="DinB"/>
    <property type="match status" value="1"/>
</dbReference>
<comment type="similarity">
    <text evidence="1">Belongs to the DinB family.</text>
</comment>
<comment type="caution">
    <text evidence="4">The sequence shown here is derived from an EMBL/GenBank/DDBJ whole genome shotgun (WGS) entry which is preliminary data.</text>
</comment>
<dbReference type="InterPro" id="IPR034660">
    <property type="entry name" value="DinB/YfiT-like"/>
</dbReference>
<feature type="binding site" evidence="3">
    <location>
        <position position="44"/>
    </location>
    <ligand>
        <name>a divalent metal cation</name>
        <dbReference type="ChEBI" id="CHEBI:60240"/>
    </ligand>
</feature>
<keyword evidence="5" id="KW-1185">Reference proteome</keyword>
<evidence type="ECO:0000256" key="2">
    <source>
        <dbReference type="ARBA" id="ARBA00022723"/>
    </source>
</evidence>
<evidence type="ECO:0000256" key="1">
    <source>
        <dbReference type="ARBA" id="ARBA00008635"/>
    </source>
</evidence>
<reference evidence="5" key="1">
    <citation type="submission" date="2023-07" db="EMBL/GenBank/DDBJ databases">
        <authorList>
            <person name="Luz R."/>
            <person name="Cordeiro R."/>
            <person name="Fonseca A."/>
            <person name="Goncalves V."/>
        </authorList>
    </citation>
    <scope>NUCLEOTIDE SEQUENCE [LARGE SCALE GENOMIC DNA]</scope>
    <source>
        <strain evidence="5">BACA0444</strain>
    </source>
</reference>
<protein>
    <submittedName>
        <fullName evidence="4">DinB family protein</fullName>
    </submittedName>
</protein>
<dbReference type="SUPFAM" id="SSF109854">
    <property type="entry name" value="DinB/YfiT-like putative metalloenzymes"/>
    <property type="match status" value="1"/>
</dbReference>
<dbReference type="AlphaFoldDB" id="A0AAE4JWM6"/>
<accession>A0AAE4JWM6</accession>
<name>A0AAE4JWM6_9CYAN</name>
<feature type="binding site" evidence="3">
    <location>
        <position position="48"/>
    </location>
    <ligand>
        <name>a divalent metal cation</name>
        <dbReference type="ChEBI" id="CHEBI:60240"/>
    </ligand>
</feature>
<dbReference type="Proteomes" id="UP001268256">
    <property type="component" value="Unassembled WGS sequence"/>
</dbReference>
<organism evidence="4 5">
    <name type="scientific">Pseudocalidococcus azoricus BACA0444</name>
    <dbReference type="NCBI Taxonomy" id="2918990"/>
    <lineage>
        <taxon>Bacteria</taxon>
        <taxon>Bacillati</taxon>
        <taxon>Cyanobacteriota</taxon>
        <taxon>Cyanophyceae</taxon>
        <taxon>Acaryochloridales</taxon>
        <taxon>Thermosynechococcaceae</taxon>
        <taxon>Pseudocalidococcus</taxon>
        <taxon>Pseudocalidococcus azoricus</taxon>
    </lineage>
</organism>
<dbReference type="RefSeq" id="WP_322877600.1">
    <property type="nucleotide sequence ID" value="NZ_JAVMIP010000003.1"/>
</dbReference>
<evidence type="ECO:0000256" key="3">
    <source>
        <dbReference type="PIRSR" id="PIRSR607837-1"/>
    </source>
</evidence>
<dbReference type="InterPro" id="IPR007837">
    <property type="entry name" value="DinB"/>
</dbReference>
<dbReference type="EMBL" id="JAVMIP010000003">
    <property type="protein sequence ID" value="MDS3860323.1"/>
    <property type="molecule type" value="Genomic_DNA"/>
</dbReference>
<evidence type="ECO:0000313" key="4">
    <source>
        <dbReference type="EMBL" id="MDS3860323.1"/>
    </source>
</evidence>